<dbReference type="OMA" id="NPYRPGW"/>
<dbReference type="PANTHER" id="PTHR43877:SF2">
    <property type="entry name" value="AMINOALKYLPHOSPHONATE N-ACETYLTRANSFERASE-RELATED"/>
    <property type="match status" value="1"/>
</dbReference>
<dbReference type="Proteomes" id="UP000326532">
    <property type="component" value="Unassembled WGS sequence"/>
</dbReference>
<reference evidence="4 5" key="1">
    <citation type="submission" date="2019-04" db="EMBL/GenBank/DDBJ databases">
        <title>Fungal friends and foes A comparative genomics study of 23 Aspergillus species from section Flavi.</title>
        <authorList>
            <consortium name="DOE Joint Genome Institute"/>
            <person name="Kjaerbolling I."/>
            <person name="Vesth T.C."/>
            <person name="Frisvad J.C."/>
            <person name="Nybo J.L."/>
            <person name="Theobald S."/>
            <person name="Kildgaard S."/>
            <person name="Petersen T.I."/>
            <person name="Kuo A."/>
            <person name="Sato A."/>
            <person name="Lyhne E.K."/>
            <person name="Kogle M.E."/>
            <person name="Wiebenga A."/>
            <person name="Kun R.S."/>
            <person name="Lubbers R.J."/>
            <person name="Makela M.R."/>
            <person name="Barry K."/>
            <person name="Chovatia M."/>
            <person name="Clum A."/>
            <person name="Daum C."/>
            <person name="Haridas S."/>
            <person name="He G."/>
            <person name="LaButti K."/>
            <person name="Lipzen A."/>
            <person name="Mondo S."/>
            <person name="Pangilinan J."/>
            <person name="Riley R."/>
            <person name="Salamov A."/>
            <person name="Simmons B.A."/>
            <person name="Magnuson J.K."/>
            <person name="Henrissat B."/>
            <person name="Mortensen U.H."/>
            <person name="Larsen T.O."/>
            <person name="De vries R.P."/>
            <person name="Grigoriev I.V."/>
            <person name="Machida M."/>
            <person name="Baker S.E."/>
            <person name="Andersen M.R."/>
        </authorList>
    </citation>
    <scope>NUCLEOTIDE SEQUENCE [LARGE SCALE GENOMIC DNA]</scope>
    <source>
        <strain evidence="4 5">CBS 117618</strain>
    </source>
</reference>
<feature type="domain" description="N-acetyltransferase" evidence="3">
    <location>
        <begin position="5"/>
        <end position="153"/>
    </location>
</feature>
<keyword evidence="5" id="KW-1185">Reference proteome</keyword>
<dbReference type="InterPro" id="IPR016181">
    <property type="entry name" value="Acyl_CoA_acyltransferase"/>
</dbReference>
<keyword evidence="1 4" id="KW-0808">Transferase</keyword>
<dbReference type="InterPro" id="IPR050832">
    <property type="entry name" value="Bact_Acetyltransf"/>
</dbReference>
<protein>
    <submittedName>
        <fullName evidence="4">Acyl-CoA N-acyltransferase</fullName>
    </submittedName>
</protein>
<dbReference type="EMBL" id="ML734968">
    <property type="protein sequence ID" value="KAB8205752.1"/>
    <property type="molecule type" value="Genomic_DNA"/>
</dbReference>
<dbReference type="SUPFAM" id="SSF55729">
    <property type="entry name" value="Acyl-CoA N-acyltransferases (Nat)"/>
    <property type="match status" value="1"/>
</dbReference>
<dbReference type="GO" id="GO:0016747">
    <property type="term" value="F:acyltransferase activity, transferring groups other than amino-acyl groups"/>
    <property type="evidence" value="ECO:0007669"/>
    <property type="project" value="InterPro"/>
</dbReference>
<dbReference type="AlphaFoldDB" id="A0A5N6DKW6"/>
<sequence>MSLDVKPRLATSSDKLTIETLVNEAYTPYIERIGRKPGPMLDDYGALIDAGRVHVVEKDGVVSAILVLIPETEGTMLLDNVAVAPAAQGLGLGKWLMGFAEEQARESGFERIRLYTNEMMVENLGIYERLGYVETHRGLENGLRRVYMVKVLG</sequence>
<dbReference type="InterPro" id="IPR000182">
    <property type="entry name" value="GNAT_dom"/>
</dbReference>
<evidence type="ECO:0000256" key="1">
    <source>
        <dbReference type="ARBA" id="ARBA00022679"/>
    </source>
</evidence>
<dbReference type="PANTHER" id="PTHR43877">
    <property type="entry name" value="AMINOALKYLPHOSPHONATE N-ACETYLTRANSFERASE-RELATED-RELATED"/>
    <property type="match status" value="1"/>
</dbReference>
<dbReference type="Gene3D" id="3.40.630.30">
    <property type="match status" value="1"/>
</dbReference>
<proteinExistence type="predicted"/>
<dbReference type="VEuPathDB" id="FungiDB:BDV34DRAFT_97252"/>
<evidence type="ECO:0000256" key="2">
    <source>
        <dbReference type="ARBA" id="ARBA00023315"/>
    </source>
</evidence>
<evidence type="ECO:0000259" key="3">
    <source>
        <dbReference type="PROSITE" id="PS51186"/>
    </source>
</evidence>
<accession>A0A5N6DKW6</accession>
<gene>
    <name evidence="4" type="ORF">BDV34DRAFT_97252</name>
</gene>
<evidence type="ECO:0000313" key="5">
    <source>
        <dbReference type="Proteomes" id="UP000326532"/>
    </source>
</evidence>
<dbReference type="PROSITE" id="PS51186">
    <property type="entry name" value="GNAT"/>
    <property type="match status" value="1"/>
</dbReference>
<evidence type="ECO:0000313" key="4">
    <source>
        <dbReference type="EMBL" id="KAB8205752.1"/>
    </source>
</evidence>
<dbReference type="Pfam" id="PF00583">
    <property type="entry name" value="Acetyltransf_1"/>
    <property type="match status" value="1"/>
</dbReference>
<organism evidence="4 5">
    <name type="scientific">Aspergillus parasiticus</name>
    <dbReference type="NCBI Taxonomy" id="5067"/>
    <lineage>
        <taxon>Eukaryota</taxon>
        <taxon>Fungi</taxon>
        <taxon>Dikarya</taxon>
        <taxon>Ascomycota</taxon>
        <taxon>Pezizomycotina</taxon>
        <taxon>Eurotiomycetes</taxon>
        <taxon>Eurotiomycetidae</taxon>
        <taxon>Eurotiales</taxon>
        <taxon>Aspergillaceae</taxon>
        <taxon>Aspergillus</taxon>
        <taxon>Aspergillus subgen. Circumdati</taxon>
    </lineage>
</organism>
<keyword evidence="2 4" id="KW-0012">Acyltransferase</keyword>
<dbReference type="CDD" id="cd04301">
    <property type="entry name" value="NAT_SF"/>
    <property type="match status" value="1"/>
</dbReference>
<name>A0A5N6DKW6_ASPPA</name>